<dbReference type="EMBL" id="JXTB01000078">
    <property type="protein sequence ID" value="PON66626.1"/>
    <property type="molecule type" value="Genomic_DNA"/>
</dbReference>
<dbReference type="AlphaFoldDB" id="A0A2P5CZZ9"/>
<evidence type="ECO:0000256" key="1">
    <source>
        <dbReference type="SAM" id="Coils"/>
    </source>
</evidence>
<dbReference type="Proteomes" id="UP000237105">
    <property type="component" value="Unassembled WGS sequence"/>
</dbReference>
<keyword evidence="1" id="KW-0175">Coiled coil</keyword>
<protein>
    <submittedName>
        <fullName evidence="2">Uncharacterized protein</fullName>
    </submittedName>
</protein>
<gene>
    <name evidence="2" type="ORF">PanWU01x14_108680</name>
</gene>
<evidence type="ECO:0000313" key="2">
    <source>
        <dbReference type="EMBL" id="PON66626.1"/>
    </source>
</evidence>
<dbReference type="OrthoDB" id="10483563at2759"/>
<name>A0A2P5CZZ9_PARAD</name>
<proteinExistence type="predicted"/>
<feature type="coiled-coil region" evidence="1">
    <location>
        <begin position="59"/>
        <end position="104"/>
    </location>
</feature>
<organism evidence="2 3">
    <name type="scientific">Parasponia andersonii</name>
    <name type="common">Sponia andersonii</name>
    <dbReference type="NCBI Taxonomy" id="3476"/>
    <lineage>
        <taxon>Eukaryota</taxon>
        <taxon>Viridiplantae</taxon>
        <taxon>Streptophyta</taxon>
        <taxon>Embryophyta</taxon>
        <taxon>Tracheophyta</taxon>
        <taxon>Spermatophyta</taxon>
        <taxon>Magnoliopsida</taxon>
        <taxon>eudicotyledons</taxon>
        <taxon>Gunneridae</taxon>
        <taxon>Pentapetalae</taxon>
        <taxon>rosids</taxon>
        <taxon>fabids</taxon>
        <taxon>Rosales</taxon>
        <taxon>Cannabaceae</taxon>
        <taxon>Parasponia</taxon>
    </lineage>
</organism>
<evidence type="ECO:0000313" key="3">
    <source>
        <dbReference type="Proteomes" id="UP000237105"/>
    </source>
</evidence>
<accession>A0A2P5CZZ9</accession>
<reference evidence="3" key="1">
    <citation type="submission" date="2016-06" db="EMBL/GenBank/DDBJ databases">
        <title>Parallel loss of symbiosis genes in relatives of nitrogen-fixing non-legume Parasponia.</title>
        <authorList>
            <person name="Van Velzen R."/>
            <person name="Holmer R."/>
            <person name="Bu F."/>
            <person name="Rutten L."/>
            <person name="Van Zeijl A."/>
            <person name="Liu W."/>
            <person name="Santuari L."/>
            <person name="Cao Q."/>
            <person name="Sharma T."/>
            <person name="Shen D."/>
            <person name="Roswanjaya Y."/>
            <person name="Wardhani T."/>
            <person name="Kalhor M.S."/>
            <person name="Jansen J."/>
            <person name="Van den Hoogen J."/>
            <person name="Gungor B."/>
            <person name="Hartog M."/>
            <person name="Hontelez J."/>
            <person name="Verver J."/>
            <person name="Yang W.-C."/>
            <person name="Schijlen E."/>
            <person name="Repin R."/>
            <person name="Schilthuizen M."/>
            <person name="Schranz E."/>
            <person name="Heidstra R."/>
            <person name="Miyata K."/>
            <person name="Fedorova E."/>
            <person name="Kohlen W."/>
            <person name="Bisseling T."/>
            <person name="Smit S."/>
            <person name="Geurts R."/>
        </authorList>
    </citation>
    <scope>NUCLEOTIDE SEQUENCE [LARGE SCALE GENOMIC DNA]</scope>
    <source>
        <strain evidence="3">cv. WU1-14</strain>
    </source>
</reference>
<keyword evidence="3" id="KW-1185">Reference proteome</keyword>
<comment type="caution">
    <text evidence="2">The sequence shown here is derived from an EMBL/GenBank/DDBJ whole genome shotgun (WGS) entry which is preliminary data.</text>
</comment>
<sequence length="112" mass="13318">MLRRNKASTLELKNKHRQLTTSIEQMKASHFYPPPLVPHEEMPKETINIVIVRSNAVVVETQEHKLDNLRNLVARIKQETYIYCHNLQCSRERLNQHIKNLRKLSPTFEEYV</sequence>